<evidence type="ECO:0000313" key="5">
    <source>
        <dbReference type="Proteomes" id="UP000203074"/>
    </source>
</evidence>
<dbReference type="KEGG" id="vg:15009919"/>
<name>M4SN76_9CAUD</name>
<protein>
    <submittedName>
        <fullName evidence="2">Uncharacterized protein</fullName>
    </submittedName>
</protein>
<accession>M4SN76</accession>
<evidence type="ECO:0000256" key="1">
    <source>
        <dbReference type="SAM" id="MobiDB-lite"/>
    </source>
</evidence>
<organism evidence="2 5">
    <name type="scientific">Cellulophaga phage phiST</name>
    <dbReference type="NCBI Taxonomy" id="756282"/>
    <lineage>
        <taxon>Viruses</taxon>
        <taxon>Duplodnaviria</taxon>
        <taxon>Heunggongvirae</taxon>
        <taxon>Uroviricota</taxon>
        <taxon>Caudoviricetes</taxon>
        <taxon>Cbastvirus</taxon>
        <taxon>Cbastvirus ST</taxon>
    </lineage>
</organism>
<dbReference type="EMBL" id="KC821604">
    <property type="protein sequence ID" value="AGO47228.1"/>
    <property type="molecule type" value="Genomic_DNA"/>
</dbReference>
<dbReference type="Proteomes" id="UP000203074">
    <property type="component" value="Segment"/>
</dbReference>
<keyword evidence="5" id="KW-1185">Reference proteome</keyword>
<reference evidence="2 5" key="1">
    <citation type="submission" date="2010-11" db="EMBL/GenBank/DDBJ databases">
        <title>The Genome Sequence of Cellulophaga phage phiST.</title>
        <authorList>
            <consortium name="The Broad Institute Genome Sequencing Platform"/>
            <person name="Henn M.R."/>
            <person name="Reimann L."/>
            <person name="Holmfelt K."/>
            <person name="Levin J."/>
            <person name="Malboeuf C."/>
            <person name="Casali M."/>
            <person name="Russ C."/>
            <person name="Lennon N."/>
            <person name="Chapman S.B."/>
            <person name="Erlich R."/>
            <person name="Young S.K."/>
            <person name="Yandava C."/>
            <person name="Zeng Q."/>
            <person name="Alvarado L."/>
            <person name="Anderson S."/>
            <person name="Berlin A."/>
            <person name="Chen Z."/>
            <person name="Freedman E."/>
            <person name="Gellesch M."/>
            <person name="Goldberg J."/>
            <person name="Green L."/>
            <person name="Griggs A."/>
            <person name="Gujja S."/>
            <person name="Heilman E.R."/>
            <person name="Heiman D."/>
            <person name="Hollinger A."/>
            <person name="Howarth C."/>
            <person name="Larson L."/>
            <person name="Mehta T."/>
            <person name="Pearson M."/>
            <person name="Roberts A."/>
            <person name="Ryan E."/>
            <person name="Saif S."/>
            <person name="Shea T."/>
            <person name="Shenoy N."/>
            <person name="Sisk P."/>
            <person name="Stolte C."/>
            <person name="Sykes S."/>
            <person name="White J."/>
            <person name="Haas B."/>
            <person name="Nusbaum C."/>
            <person name="Birren B."/>
        </authorList>
    </citation>
    <scope>NUCLEOTIDE SEQUENCE [LARGE SCALE GENOMIC DNA]</scope>
    <source>
        <strain evidence="2">PhiST</strain>
        <strain evidence="5">phiST</strain>
    </source>
</reference>
<dbReference type="Proteomes" id="UP000014729">
    <property type="component" value="Segment"/>
</dbReference>
<dbReference type="RefSeq" id="YP_007673403.1">
    <property type="nucleotide sequence ID" value="NC_020842.1"/>
</dbReference>
<dbReference type="EMBL" id="HQ634192">
    <property type="protein sequence ID" value="AGH56720.1"/>
    <property type="molecule type" value="Genomic_DNA"/>
</dbReference>
<dbReference type="GeneID" id="15009919"/>
<proteinExistence type="predicted"/>
<evidence type="ECO:0000313" key="2">
    <source>
        <dbReference type="EMBL" id="AGH56720.1"/>
    </source>
</evidence>
<sequence length="135" mass="15407">MAKSMTNDKRKFEKQLATRSGLIKAALDEGIFKREDLSRVTGLKNHEISNTFTHNRELYGTYVLRKRGMIDIASDNVFDIIRDKTHPQNFAASKFILQKYNSEMDDMFESSDSEQLNMSVSSGSSSPITIKFTKD</sequence>
<reference evidence="3 4" key="2">
    <citation type="journal article" date="2013" name="Proc. Natl. Acad. Sci. U.S.A.">
        <title>Twelve previously unknown phage genera are ubiquitous in global oceans.</title>
        <authorList>
            <person name="Holmfeldt K."/>
            <person name="Solonenko N."/>
            <person name="Shah M."/>
            <person name="Corrier K."/>
            <person name="Riemann L."/>
            <person name="Verberkmoes N.C."/>
            <person name="Sullivan M.B."/>
        </authorList>
    </citation>
    <scope>NUCLEOTIDE SEQUENCE [LARGE SCALE GENOMIC DNA]</scope>
    <source>
        <strain evidence="3">PhiST</strain>
    </source>
</reference>
<gene>
    <name evidence="2" type="ORF">CGPG_00021</name>
    <name evidence="3" type="ORF">PhiST_gp089</name>
</gene>
<evidence type="ECO:0000313" key="4">
    <source>
        <dbReference type="Proteomes" id="UP000014729"/>
    </source>
</evidence>
<evidence type="ECO:0000313" key="3">
    <source>
        <dbReference type="EMBL" id="AGO47228.1"/>
    </source>
</evidence>
<reference evidence="4" key="3">
    <citation type="submission" date="2013-03" db="EMBL/GenBank/DDBJ databases">
        <title>The Cellulophaga phages: a novel, diverse, and globally ubiquitous model system.</title>
        <authorList>
            <person name="Holmfeldt K."/>
            <person name="Solonenko N."/>
            <person name="Shah M."/>
            <person name="Corrier K."/>
            <person name="Riemann L."/>
            <person name="VerBerkmoes N.C."/>
            <person name="Sullivan M.B."/>
        </authorList>
    </citation>
    <scope>NUCLEOTIDE SEQUENCE [LARGE SCALE GENOMIC DNA]</scope>
</reference>
<feature type="region of interest" description="Disordered" evidence="1">
    <location>
        <begin position="111"/>
        <end position="135"/>
    </location>
</feature>